<comment type="caution">
    <text evidence="2">The sequence shown here is derived from an EMBL/GenBank/DDBJ whole genome shotgun (WGS) entry which is preliminary data.</text>
</comment>
<dbReference type="Proteomes" id="UP000729402">
    <property type="component" value="Unassembled WGS sequence"/>
</dbReference>
<evidence type="ECO:0000256" key="1">
    <source>
        <dbReference type="SAM" id="MobiDB-lite"/>
    </source>
</evidence>
<dbReference type="EMBL" id="JAAALK010000290">
    <property type="protein sequence ID" value="KAG8045089.1"/>
    <property type="molecule type" value="Genomic_DNA"/>
</dbReference>
<dbReference type="AlphaFoldDB" id="A0A8J5RG81"/>
<evidence type="ECO:0000313" key="2">
    <source>
        <dbReference type="EMBL" id="KAG8045089.1"/>
    </source>
</evidence>
<dbReference type="PANTHER" id="PTHR47851">
    <property type="entry name" value="OS06G0588700 PROTEIN-RELATED"/>
    <property type="match status" value="1"/>
</dbReference>
<organism evidence="2 3">
    <name type="scientific">Zizania palustris</name>
    <name type="common">Northern wild rice</name>
    <dbReference type="NCBI Taxonomy" id="103762"/>
    <lineage>
        <taxon>Eukaryota</taxon>
        <taxon>Viridiplantae</taxon>
        <taxon>Streptophyta</taxon>
        <taxon>Embryophyta</taxon>
        <taxon>Tracheophyta</taxon>
        <taxon>Spermatophyta</taxon>
        <taxon>Magnoliopsida</taxon>
        <taxon>Liliopsida</taxon>
        <taxon>Poales</taxon>
        <taxon>Poaceae</taxon>
        <taxon>BOP clade</taxon>
        <taxon>Oryzoideae</taxon>
        <taxon>Oryzeae</taxon>
        <taxon>Zizaniinae</taxon>
        <taxon>Zizania</taxon>
    </lineage>
</organism>
<accession>A0A8J5RG81</accession>
<gene>
    <name evidence="2" type="ORF">GUJ93_ZPchr0008g13424</name>
</gene>
<proteinExistence type="predicted"/>
<evidence type="ECO:0008006" key="4">
    <source>
        <dbReference type="Google" id="ProtNLM"/>
    </source>
</evidence>
<reference evidence="2" key="1">
    <citation type="journal article" date="2021" name="bioRxiv">
        <title>Whole Genome Assembly and Annotation of Northern Wild Rice, Zizania palustris L., Supports a Whole Genome Duplication in the Zizania Genus.</title>
        <authorList>
            <person name="Haas M."/>
            <person name="Kono T."/>
            <person name="Macchietto M."/>
            <person name="Millas R."/>
            <person name="McGilp L."/>
            <person name="Shao M."/>
            <person name="Duquette J."/>
            <person name="Hirsch C.N."/>
            <person name="Kimball J."/>
        </authorList>
    </citation>
    <scope>NUCLEOTIDE SEQUENCE</scope>
    <source>
        <tissue evidence="2">Fresh leaf tissue</tissue>
    </source>
</reference>
<dbReference type="PANTHER" id="PTHR47851:SF1">
    <property type="entry name" value="OS06G0588700 PROTEIN"/>
    <property type="match status" value="1"/>
</dbReference>
<feature type="region of interest" description="Disordered" evidence="1">
    <location>
        <begin position="53"/>
        <end position="75"/>
    </location>
</feature>
<keyword evidence="3" id="KW-1185">Reference proteome</keyword>
<dbReference type="OrthoDB" id="683117at2759"/>
<name>A0A8J5RG81_ZIZPA</name>
<protein>
    <recommendedName>
        <fullName evidence="4">Myb/SANT-like domain-containing protein</fullName>
    </recommendedName>
</protein>
<evidence type="ECO:0000313" key="3">
    <source>
        <dbReference type="Proteomes" id="UP000729402"/>
    </source>
</evidence>
<sequence>MIRDGQTEDTKSKLGYFRNTGLSSVVPGVQSTNTPTNLDEDIINFGDAIVSEGNGSTGKRRGAGITSSPRKKRNQLVKEVKHMVDAIVESNSVSSQQNDKCDNDIIEHLRAVVKCGAKEGSDEHYIATKLFIKQEYRAAFRSFETNEGKIAWLRMYEDKKR</sequence>
<reference evidence="2" key="2">
    <citation type="submission" date="2021-02" db="EMBL/GenBank/DDBJ databases">
        <authorList>
            <person name="Kimball J.A."/>
            <person name="Haas M.W."/>
            <person name="Macchietto M."/>
            <person name="Kono T."/>
            <person name="Duquette J."/>
            <person name="Shao M."/>
        </authorList>
    </citation>
    <scope>NUCLEOTIDE SEQUENCE</scope>
    <source>
        <tissue evidence="2">Fresh leaf tissue</tissue>
    </source>
</reference>